<keyword evidence="3" id="KW-1185">Reference proteome</keyword>
<accession>A0A7W7PR76</accession>
<proteinExistence type="predicted"/>
<organism evidence="2 3">
    <name type="scientific">Streptomyces griseomycini</name>
    <dbReference type="NCBI Taxonomy" id="66895"/>
    <lineage>
        <taxon>Bacteria</taxon>
        <taxon>Bacillati</taxon>
        <taxon>Actinomycetota</taxon>
        <taxon>Actinomycetes</taxon>
        <taxon>Kitasatosporales</taxon>
        <taxon>Streptomycetaceae</taxon>
        <taxon>Streptomyces</taxon>
    </lineage>
</organism>
<feature type="region of interest" description="Disordered" evidence="1">
    <location>
        <begin position="76"/>
        <end position="95"/>
    </location>
</feature>
<name>A0A7W7PR76_9ACTN</name>
<dbReference type="EMBL" id="JACHJI010000005">
    <property type="protein sequence ID" value="MBB4899344.1"/>
    <property type="molecule type" value="Genomic_DNA"/>
</dbReference>
<evidence type="ECO:0000313" key="3">
    <source>
        <dbReference type="Proteomes" id="UP000579523"/>
    </source>
</evidence>
<dbReference type="AlphaFoldDB" id="A0A7W7PR76"/>
<evidence type="ECO:0000256" key="1">
    <source>
        <dbReference type="SAM" id="MobiDB-lite"/>
    </source>
</evidence>
<feature type="region of interest" description="Disordered" evidence="1">
    <location>
        <begin position="1"/>
        <end position="44"/>
    </location>
</feature>
<protein>
    <submittedName>
        <fullName evidence="2">Uncharacterized protein</fullName>
    </submittedName>
</protein>
<reference evidence="2 3" key="1">
    <citation type="submission" date="2020-08" db="EMBL/GenBank/DDBJ databases">
        <title>Genomic Encyclopedia of Type Strains, Phase III (KMG-III): the genomes of soil and plant-associated and newly described type strains.</title>
        <authorList>
            <person name="Whitman W."/>
        </authorList>
    </citation>
    <scope>NUCLEOTIDE SEQUENCE [LARGE SCALE GENOMIC DNA]</scope>
    <source>
        <strain evidence="2 3">CECT 3273</strain>
    </source>
</reference>
<gene>
    <name evidence="2" type="ORF">FHS37_003404</name>
</gene>
<feature type="region of interest" description="Disordered" evidence="1">
    <location>
        <begin position="101"/>
        <end position="160"/>
    </location>
</feature>
<feature type="compositionally biased region" description="Low complexity" evidence="1">
    <location>
        <begin position="13"/>
        <end position="22"/>
    </location>
</feature>
<sequence length="160" mass="17374">MGRPSIRCTWRIRSPSAAKASGGSAGHGRRHRAEHRPQTVGADLVEHPRQRGRVVDRVRPDTLERFEDARHAQRVRVGGEVTDRVDRPAPGGVHGLVLTAPAGRRRQFPGAEFDAQLGRPEEQGDALRTQPADRRGHVPRCGGAGRVPPRHRPAESAGAG</sequence>
<comment type="caution">
    <text evidence="2">The sequence shown here is derived from an EMBL/GenBank/DDBJ whole genome shotgun (WGS) entry which is preliminary data.</text>
</comment>
<dbReference type="Proteomes" id="UP000579523">
    <property type="component" value="Unassembled WGS sequence"/>
</dbReference>
<evidence type="ECO:0000313" key="2">
    <source>
        <dbReference type="EMBL" id="MBB4899344.1"/>
    </source>
</evidence>